<dbReference type="PROSITE" id="PS50853">
    <property type="entry name" value="FN3"/>
    <property type="match status" value="1"/>
</dbReference>
<dbReference type="SMART" id="SM00060">
    <property type="entry name" value="FN3"/>
    <property type="match status" value="2"/>
</dbReference>
<keyword evidence="2" id="KW-0472">Membrane</keyword>
<evidence type="ECO:0000256" key="2">
    <source>
        <dbReference type="SAM" id="Phobius"/>
    </source>
</evidence>
<dbReference type="CDD" id="cd00063">
    <property type="entry name" value="FN3"/>
    <property type="match status" value="1"/>
</dbReference>
<proteinExistence type="predicted"/>
<evidence type="ECO:0000259" key="3">
    <source>
        <dbReference type="PROSITE" id="PS50853"/>
    </source>
</evidence>
<dbReference type="Gene3D" id="2.60.40.10">
    <property type="entry name" value="Immunoglobulins"/>
    <property type="match status" value="2"/>
</dbReference>
<comment type="caution">
    <text evidence="4">The sequence shown here is derived from an EMBL/GenBank/DDBJ whole genome shotgun (WGS) entry which is preliminary data.</text>
</comment>
<feature type="domain" description="Fibronectin type-III" evidence="3">
    <location>
        <begin position="27"/>
        <end position="138"/>
    </location>
</feature>
<dbReference type="InterPro" id="IPR036116">
    <property type="entry name" value="FN3_sf"/>
</dbReference>
<keyword evidence="2" id="KW-0812">Transmembrane</keyword>
<gene>
    <name evidence="4" type="primary">FNDC3B_3</name>
    <name evidence="4" type="ORF">Ciccas_009964</name>
</gene>
<feature type="compositionally biased region" description="Acidic residues" evidence="1">
    <location>
        <begin position="269"/>
        <end position="280"/>
    </location>
</feature>
<accession>A0ABD2PW87</accession>
<reference evidence="4 5" key="1">
    <citation type="submission" date="2024-11" db="EMBL/GenBank/DDBJ databases">
        <title>Adaptive evolution of stress response genes in parasites aligns with host niche diversity.</title>
        <authorList>
            <person name="Hahn C."/>
            <person name="Resl P."/>
        </authorList>
    </citation>
    <scope>NUCLEOTIDE SEQUENCE [LARGE SCALE GENOMIC DNA]</scope>
    <source>
        <strain evidence="4">EGGRZ-B1_66</strain>
        <tissue evidence="4">Body</tissue>
    </source>
</reference>
<name>A0ABD2PW87_9PLAT</name>
<evidence type="ECO:0000313" key="4">
    <source>
        <dbReference type="EMBL" id="KAL3311455.1"/>
    </source>
</evidence>
<evidence type="ECO:0000313" key="5">
    <source>
        <dbReference type="Proteomes" id="UP001626550"/>
    </source>
</evidence>
<protein>
    <submittedName>
        <fullName evidence="4">Fibronectin type III domain-containing protein 3B</fullName>
    </submittedName>
</protein>
<dbReference type="Proteomes" id="UP001626550">
    <property type="component" value="Unassembled WGS sequence"/>
</dbReference>
<feature type="compositionally biased region" description="Polar residues" evidence="1">
    <location>
        <begin position="472"/>
        <end position="482"/>
    </location>
</feature>
<feature type="region of interest" description="Disordered" evidence="1">
    <location>
        <begin position="457"/>
        <end position="482"/>
    </location>
</feature>
<organism evidence="4 5">
    <name type="scientific">Cichlidogyrus casuarinus</name>
    <dbReference type="NCBI Taxonomy" id="1844966"/>
    <lineage>
        <taxon>Eukaryota</taxon>
        <taxon>Metazoa</taxon>
        <taxon>Spiralia</taxon>
        <taxon>Lophotrochozoa</taxon>
        <taxon>Platyhelminthes</taxon>
        <taxon>Monogenea</taxon>
        <taxon>Monopisthocotylea</taxon>
        <taxon>Dactylogyridea</taxon>
        <taxon>Ancyrocephalidae</taxon>
        <taxon>Cichlidogyrus</taxon>
    </lineage>
</organism>
<feature type="region of interest" description="Disordered" evidence="1">
    <location>
        <begin position="269"/>
        <end position="290"/>
    </location>
</feature>
<dbReference type="InterPro" id="IPR013783">
    <property type="entry name" value="Ig-like_fold"/>
</dbReference>
<dbReference type="InterPro" id="IPR003961">
    <property type="entry name" value="FN3_dom"/>
</dbReference>
<keyword evidence="5" id="KW-1185">Reference proteome</keyword>
<dbReference type="EMBL" id="JBJKFK010002219">
    <property type="protein sequence ID" value="KAL3311455.1"/>
    <property type="molecule type" value="Genomic_DNA"/>
</dbReference>
<feature type="transmembrane region" description="Helical" evidence="2">
    <location>
        <begin position="429"/>
        <end position="452"/>
    </location>
</feature>
<evidence type="ECO:0000256" key="1">
    <source>
        <dbReference type="SAM" id="MobiDB-lite"/>
    </source>
</evidence>
<dbReference type="SUPFAM" id="SSF49265">
    <property type="entry name" value="Fibronectin type III"/>
    <property type="match status" value="1"/>
</dbReference>
<keyword evidence="2" id="KW-1133">Transmembrane helix</keyword>
<dbReference type="AlphaFoldDB" id="A0ABD2PW87"/>
<sequence length="482" mass="52990">VRVQAKNAIGWGDYSGCLRFTTHPPLPPAQPILNVLRIGDKSLRLQWSLTGDGVQQHSETQLHMAYEYIVYMRPLGQTNWSECHRGLGSRSYKVTGLSEASVYSFYVRAQFASPCKNNIIFNTLTSTSKVIHVQTSKPIPEQCKAPKLVRVTANNCTFEWTPISPLQDGDEIIYSVQLLSVTTALPTGLSSTDCPDTVSSLGQLPLVPLLGKHPVEIYRGPNTQFSEERLLEPGQSYVVRVCAIRLWKTPLMHLQSLLFAAAQNQYDLQEDTEADDEDDEPSQHSDSSDQLFRLPIKLNDVVTQYQKSEMKSNFDCEERVGAYSAGLYFHTPTQGERTGVDGRKGQSEGPLTPAVTMQLFSATYSTESPVSTATCTSANEQGLFSSAWNLVGSSKKKPKHASTRTGSGTGSGGLAKFLGILRHPNDRQWALVIVVAFTLISILTAWLLAYLIGEENGQRQDSGRGNCRTGHKSTFSAGCTTD</sequence>
<feature type="non-terminal residue" evidence="4">
    <location>
        <position position="1"/>
    </location>
</feature>